<gene>
    <name evidence="2" type="ORF">HYY20_02285</name>
</gene>
<dbReference type="PROSITE" id="PS51318">
    <property type="entry name" value="TAT"/>
    <property type="match status" value="1"/>
</dbReference>
<sequence>MSRRDFVKATSLGTLGVGLIGSALTGWSLRSEAEAHNQEGRGRGRGRGRDKKKEEDTLLRVLSWTLTALPEESEILECEFHSFEDEDGHSHDLLHIHHRVVAEIQHNPNCDEVFNDLFSADLLKLDLETSLRLNGPAGTPIGTHRGEFQLIASDGKLLASGDVEGTDGLEADEDHTNSNPCAAAGHGEGLLRGQLLLRQGPKAIQNAEIRAAFSSQIDPLNLTPDLCQNPEDSPWKGWTANLDGVIVGRHERKKEREREREREHEREHERGGEARGGGPGHPKMEI</sequence>
<accession>A0A932CMK9</accession>
<protein>
    <submittedName>
        <fullName evidence="2">Twin-arginine translocation signal domain-containing protein</fullName>
    </submittedName>
</protein>
<feature type="compositionally biased region" description="Basic and acidic residues" evidence="1">
    <location>
        <begin position="254"/>
        <end position="273"/>
    </location>
</feature>
<dbReference type="InterPro" id="IPR006311">
    <property type="entry name" value="TAT_signal"/>
</dbReference>
<dbReference type="NCBIfam" id="TIGR01409">
    <property type="entry name" value="TAT_signal_seq"/>
    <property type="match status" value="1"/>
</dbReference>
<comment type="caution">
    <text evidence="2">The sequence shown here is derived from an EMBL/GenBank/DDBJ whole genome shotgun (WGS) entry which is preliminary data.</text>
</comment>
<name>A0A932CMK9_UNCTE</name>
<evidence type="ECO:0000313" key="2">
    <source>
        <dbReference type="EMBL" id="MBI2875691.1"/>
    </source>
</evidence>
<dbReference type="AlphaFoldDB" id="A0A932CMK9"/>
<organism evidence="2 3">
    <name type="scientific">Tectimicrobiota bacterium</name>
    <dbReference type="NCBI Taxonomy" id="2528274"/>
    <lineage>
        <taxon>Bacteria</taxon>
        <taxon>Pseudomonadati</taxon>
        <taxon>Nitrospinota/Tectimicrobiota group</taxon>
        <taxon>Candidatus Tectimicrobiota</taxon>
    </lineage>
</organism>
<evidence type="ECO:0000256" key="1">
    <source>
        <dbReference type="SAM" id="MobiDB-lite"/>
    </source>
</evidence>
<dbReference type="EMBL" id="JACPRF010000067">
    <property type="protein sequence ID" value="MBI2875691.1"/>
    <property type="molecule type" value="Genomic_DNA"/>
</dbReference>
<proteinExistence type="predicted"/>
<dbReference type="InterPro" id="IPR019546">
    <property type="entry name" value="TAT_signal_bac_arc"/>
</dbReference>
<feature type="region of interest" description="Disordered" evidence="1">
    <location>
        <begin position="249"/>
        <end position="286"/>
    </location>
</feature>
<evidence type="ECO:0000313" key="3">
    <source>
        <dbReference type="Proteomes" id="UP000769766"/>
    </source>
</evidence>
<dbReference type="Proteomes" id="UP000769766">
    <property type="component" value="Unassembled WGS sequence"/>
</dbReference>
<reference evidence="2" key="1">
    <citation type="submission" date="2020-07" db="EMBL/GenBank/DDBJ databases">
        <title>Huge and variable diversity of episymbiotic CPR bacteria and DPANN archaea in groundwater ecosystems.</title>
        <authorList>
            <person name="He C.Y."/>
            <person name="Keren R."/>
            <person name="Whittaker M."/>
            <person name="Farag I.F."/>
            <person name="Doudna J."/>
            <person name="Cate J.H.D."/>
            <person name="Banfield J.F."/>
        </authorList>
    </citation>
    <scope>NUCLEOTIDE SEQUENCE</scope>
    <source>
        <strain evidence="2">NC_groundwater_672_Ag_B-0.1um_62_36</strain>
    </source>
</reference>